<evidence type="ECO:0000259" key="1">
    <source>
        <dbReference type="SMART" id="SM00481"/>
    </source>
</evidence>
<name>A0A1C7PEP5_9BACT</name>
<dbReference type="InterPro" id="IPR050243">
    <property type="entry name" value="PHP_phosphatase"/>
</dbReference>
<evidence type="ECO:0000313" key="3">
    <source>
        <dbReference type="Proteomes" id="UP000176204"/>
    </source>
</evidence>
<organism evidence="2 3">
    <name type="scientific">Akkermansia glycaniphila</name>
    <dbReference type="NCBI Taxonomy" id="1679444"/>
    <lineage>
        <taxon>Bacteria</taxon>
        <taxon>Pseudomonadati</taxon>
        <taxon>Verrucomicrobiota</taxon>
        <taxon>Verrucomicrobiia</taxon>
        <taxon>Verrucomicrobiales</taxon>
        <taxon>Akkermansiaceae</taxon>
        <taxon>Akkermansia</taxon>
    </lineage>
</organism>
<protein>
    <submittedName>
        <fullName evidence="2">Rnase p subunit p30</fullName>
    </submittedName>
</protein>
<dbReference type="SUPFAM" id="SSF89550">
    <property type="entry name" value="PHP domain-like"/>
    <property type="match status" value="1"/>
</dbReference>
<dbReference type="InterPro" id="IPR004013">
    <property type="entry name" value="PHP_dom"/>
</dbReference>
<dbReference type="EMBL" id="LT629973">
    <property type="protein sequence ID" value="SEH72790.1"/>
    <property type="molecule type" value="Genomic_DNA"/>
</dbReference>
<dbReference type="CDD" id="cd07437">
    <property type="entry name" value="PHP_HisPPase_Ycdx_like"/>
    <property type="match status" value="1"/>
</dbReference>
<dbReference type="AlphaFoldDB" id="A0A1C7PEP5"/>
<sequence>MHPLQLDVHTHTIASGHAYGTITEMARAAADKGLSLLGITEHASGIPGTCADLYFANLPVVPRRMFGIDLLLGAEINILDYAGTLSMAPKLIDTLDLRIAGIHEQCYTFGTIEENTHAVLQAIRNPAIDIISHPDDGNCPLDYDILVLEAKRHHTLLEINNNALRHPETRKNVVKNALSILEKSKLHGAPVLLSSDAHYMTDIANIDHITPLLARTDFPDELVINYSAERFSAWLKENRARGKRA</sequence>
<reference evidence="3" key="1">
    <citation type="submission" date="2016-09" db="EMBL/GenBank/DDBJ databases">
        <authorList>
            <person name="Koehorst J."/>
        </authorList>
    </citation>
    <scope>NUCLEOTIDE SEQUENCE [LARGE SCALE GENOMIC DNA]</scope>
</reference>
<proteinExistence type="predicted"/>
<dbReference type="InterPro" id="IPR003141">
    <property type="entry name" value="Pol/His_phosphatase_N"/>
</dbReference>
<gene>
    <name evidence="2" type="ORF">PYTT_0274</name>
</gene>
<dbReference type="PATRIC" id="fig|1679444.3.peg.451"/>
<dbReference type="GO" id="GO:0005829">
    <property type="term" value="C:cytosol"/>
    <property type="evidence" value="ECO:0007669"/>
    <property type="project" value="TreeGrafter"/>
</dbReference>
<dbReference type="Pfam" id="PF02811">
    <property type="entry name" value="PHP"/>
    <property type="match status" value="1"/>
</dbReference>
<dbReference type="RefSeq" id="WP_067772638.1">
    <property type="nucleotide sequence ID" value="NZ_LIGX01000002.1"/>
</dbReference>
<dbReference type="STRING" id="1679444.PYTT_0274"/>
<accession>A0A1C7PEP5</accession>
<dbReference type="SMART" id="SM00481">
    <property type="entry name" value="POLIIIAc"/>
    <property type="match status" value="1"/>
</dbReference>
<dbReference type="GO" id="GO:0008270">
    <property type="term" value="F:zinc ion binding"/>
    <property type="evidence" value="ECO:0007669"/>
    <property type="project" value="TreeGrafter"/>
</dbReference>
<dbReference type="KEGG" id="agl:PYTT_0274"/>
<evidence type="ECO:0000313" key="2">
    <source>
        <dbReference type="EMBL" id="SEH72790.1"/>
    </source>
</evidence>
<dbReference type="Proteomes" id="UP000176204">
    <property type="component" value="Chromosome I"/>
</dbReference>
<dbReference type="OrthoDB" id="9808747at2"/>
<dbReference type="Gene3D" id="3.20.20.140">
    <property type="entry name" value="Metal-dependent hydrolases"/>
    <property type="match status" value="1"/>
</dbReference>
<dbReference type="PANTHER" id="PTHR36928">
    <property type="entry name" value="PHOSPHATASE YCDX-RELATED"/>
    <property type="match status" value="1"/>
</dbReference>
<dbReference type="GO" id="GO:0042578">
    <property type="term" value="F:phosphoric ester hydrolase activity"/>
    <property type="evidence" value="ECO:0007669"/>
    <property type="project" value="TreeGrafter"/>
</dbReference>
<keyword evidence="3" id="KW-1185">Reference proteome</keyword>
<dbReference type="InterPro" id="IPR016195">
    <property type="entry name" value="Pol/histidinol_Pase-like"/>
</dbReference>
<dbReference type="PANTHER" id="PTHR36928:SF1">
    <property type="entry name" value="PHOSPHATASE YCDX-RELATED"/>
    <property type="match status" value="1"/>
</dbReference>
<feature type="domain" description="Polymerase/histidinol phosphatase N-terminal" evidence="1">
    <location>
        <begin position="6"/>
        <end position="80"/>
    </location>
</feature>